<dbReference type="PANTHER" id="PTHR43081:SF20">
    <property type="entry name" value="TWO-COMPONENT RESPONSE REGULATOR"/>
    <property type="match status" value="1"/>
</dbReference>
<evidence type="ECO:0008006" key="11">
    <source>
        <dbReference type="Google" id="ProtNLM"/>
    </source>
</evidence>
<evidence type="ECO:0000313" key="10">
    <source>
        <dbReference type="Proteomes" id="UP001055153"/>
    </source>
</evidence>
<keyword evidence="3 6" id="KW-0812">Transmembrane</keyword>
<evidence type="ECO:0000256" key="6">
    <source>
        <dbReference type="SAM" id="Phobius"/>
    </source>
</evidence>
<keyword evidence="10" id="KW-1185">Reference proteome</keyword>
<name>A0ABQ4SGC3_9HYPH</name>
<keyword evidence="4 6" id="KW-1133">Transmembrane helix</keyword>
<feature type="domain" description="Guanylate cyclase" evidence="7">
    <location>
        <begin position="411"/>
        <end position="542"/>
    </location>
</feature>
<dbReference type="Proteomes" id="UP001055153">
    <property type="component" value="Unassembled WGS sequence"/>
</dbReference>
<evidence type="ECO:0000313" key="9">
    <source>
        <dbReference type="EMBL" id="GJE00798.1"/>
    </source>
</evidence>
<keyword evidence="5 6" id="KW-0472">Membrane</keyword>
<proteinExistence type="predicted"/>
<evidence type="ECO:0000259" key="8">
    <source>
        <dbReference type="PROSITE" id="PS50885"/>
    </source>
</evidence>
<evidence type="ECO:0000259" key="7">
    <source>
        <dbReference type="PROSITE" id="PS50125"/>
    </source>
</evidence>
<sequence length="598" mass="63927">MSQLPARRFPFAKLAFTRFGFGRSIFAKYLVVLFTAVVVPLVANGATEAWFGYRDQRAQLDELLGVEARAASSRIQSFIDGIRDQLGWVVQLPWTPGAEERQRLDALRLLRQVPAIVSLTLMDGEGRERLHVSRVGLNRSGSGIDRSGEAAVVGARAARRWYGPVTYFRGSEPFMTIAVAGNRAAVGVAVAEINLKLIWDVISAIRVGRSGQAVVLDGPGRVIAHPDISLVLRGDDEAVSRPLSRLRDVIRAEGGGSVIGRDGSGAAVIAALAPVPGVDWTVIVSQPLSEAFGPIYDALWRTLALLLLGTAFAGVLAIWLARRMTGPIRLLEQGTEQIGAGRFEHRIAIGSADELGRLAARFNTMAGELALARDRQERIARLRRFLAPEVAELVDRTGDDSVLEGRRLEVAVIFGDLRGFTGFSARTPPEEVLHVLDAYFAVLGRAITAHGATLISFSGDGLMVLVNAPVPRPDPGRTALALALAMQEAVQALVVEWRARGYAIGFGVGAAMGTATVGRIGYESRFDYTAIGPVVNLAARLCAAAEDRQILVDAALAGEAPAWAEVTPLGEKPLKGLTDRIPVFAVARRGPATDPGAP</sequence>
<dbReference type="Gene3D" id="3.30.70.1230">
    <property type="entry name" value="Nucleotide cyclase"/>
    <property type="match status" value="1"/>
</dbReference>
<evidence type="ECO:0000256" key="5">
    <source>
        <dbReference type="ARBA" id="ARBA00023136"/>
    </source>
</evidence>
<evidence type="ECO:0000256" key="3">
    <source>
        <dbReference type="ARBA" id="ARBA00022692"/>
    </source>
</evidence>
<dbReference type="InterPro" id="IPR033479">
    <property type="entry name" value="dCache_1"/>
</dbReference>
<dbReference type="CDD" id="cd07302">
    <property type="entry name" value="CHD"/>
    <property type="match status" value="1"/>
</dbReference>
<dbReference type="EMBL" id="BPQQ01000031">
    <property type="protein sequence ID" value="GJE00798.1"/>
    <property type="molecule type" value="Genomic_DNA"/>
</dbReference>
<dbReference type="InterPro" id="IPR003660">
    <property type="entry name" value="HAMP_dom"/>
</dbReference>
<reference evidence="9" key="2">
    <citation type="submission" date="2021-08" db="EMBL/GenBank/DDBJ databases">
        <authorList>
            <person name="Tani A."/>
            <person name="Ola A."/>
            <person name="Ogura Y."/>
            <person name="Katsura K."/>
            <person name="Hayashi T."/>
        </authorList>
    </citation>
    <scope>NUCLEOTIDE SEQUENCE</scope>
    <source>
        <strain evidence="9">DSM 17168</strain>
    </source>
</reference>
<dbReference type="Gene3D" id="6.10.340.10">
    <property type="match status" value="1"/>
</dbReference>
<dbReference type="PANTHER" id="PTHR43081">
    <property type="entry name" value="ADENYLATE CYCLASE, TERMINAL-DIFFERENTIATION SPECIFIC-RELATED"/>
    <property type="match status" value="1"/>
</dbReference>
<organism evidence="9 10">
    <name type="scientific">Methylobacterium isbiliense</name>
    <dbReference type="NCBI Taxonomy" id="315478"/>
    <lineage>
        <taxon>Bacteria</taxon>
        <taxon>Pseudomonadati</taxon>
        <taxon>Pseudomonadota</taxon>
        <taxon>Alphaproteobacteria</taxon>
        <taxon>Hyphomicrobiales</taxon>
        <taxon>Methylobacteriaceae</taxon>
        <taxon>Methylobacterium</taxon>
    </lineage>
</organism>
<evidence type="ECO:0000256" key="2">
    <source>
        <dbReference type="ARBA" id="ARBA00022475"/>
    </source>
</evidence>
<dbReference type="CDD" id="cd12912">
    <property type="entry name" value="PDC2_MCP_like"/>
    <property type="match status" value="1"/>
</dbReference>
<feature type="domain" description="HAMP" evidence="8">
    <location>
        <begin position="322"/>
        <end position="374"/>
    </location>
</feature>
<gene>
    <name evidence="9" type="ORF">GMJLKIPL_2725</name>
</gene>
<dbReference type="InterPro" id="IPR050697">
    <property type="entry name" value="Adenylyl/Guanylyl_Cyclase_3/4"/>
</dbReference>
<dbReference type="Pfam" id="PF00672">
    <property type="entry name" value="HAMP"/>
    <property type="match status" value="1"/>
</dbReference>
<comment type="subcellular location">
    <subcellularLocation>
        <location evidence="1">Cell membrane</location>
        <topology evidence="1">Multi-pass membrane protein</topology>
    </subcellularLocation>
</comment>
<dbReference type="SMART" id="SM00304">
    <property type="entry name" value="HAMP"/>
    <property type="match status" value="1"/>
</dbReference>
<dbReference type="CDD" id="cd06225">
    <property type="entry name" value="HAMP"/>
    <property type="match status" value="1"/>
</dbReference>
<accession>A0ABQ4SGC3</accession>
<dbReference type="SMART" id="SM00044">
    <property type="entry name" value="CYCc"/>
    <property type="match status" value="1"/>
</dbReference>
<dbReference type="SUPFAM" id="SSF55073">
    <property type="entry name" value="Nucleotide cyclase"/>
    <property type="match status" value="1"/>
</dbReference>
<dbReference type="InterPro" id="IPR001054">
    <property type="entry name" value="A/G_cyclase"/>
</dbReference>
<dbReference type="Gene3D" id="3.30.450.20">
    <property type="entry name" value="PAS domain"/>
    <property type="match status" value="1"/>
</dbReference>
<protein>
    <recommendedName>
        <fullName evidence="11">Adenylate cyclase</fullName>
    </recommendedName>
</protein>
<reference evidence="9" key="1">
    <citation type="journal article" date="2021" name="Front. Microbiol.">
        <title>Comprehensive Comparative Genomics and Phenotyping of Methylobacterium Species.</title>
        <authorList>
            <person name="Alessa O."/>
            <person name="Ogura Y."/>
            <person name="Fujitani Y."/>
            <person name="Takami H."/>
            <person name="Hayashi T."/>
            <person name="Sahin N."/>
            <person name="Tani A."/>
        </authorList>
    </citation>
    <scope>NUCLEOTIDE SEQUENCE</scope>
    <source>
        <strain evidence="9">DSM 17168</strain>
    </source>
</reference>
<keyword evidence="2" id="KW-1003">Cell membrane</keyword>
<evidence type="ECO:0000256" key="1">
    <source>
        <dbReference type="ARBA" id="ARBA00004651"/>
    </source>
</evidence>
<feature type="transmembrane region" description="Helical" evidence="6">
    <location>
        <begin position="298"/>
        <end position="321"/>
    </location>
</feature>
<dbReference type="Pfam" id="PF02743">
    <property type="entry name" value="dCache_1"/>
    <property type="match status" value="1"/>
</dbReference>
<dbReference type="PROSITE" id="PS50885">
    <property type="entry name" value="HAMP"/>
    <property type="match status" value="1"/>
</dbReference>
<dbReference type="Pfam" id="PF00211">
    <property type="entry name" value="Guanylate_cyc"/>
    <property type="match status" value="1"/>
</dbReference>
<evidence type="ECO:0000256" key="4">
    <source>
        <dbReference type="ARBA" id="ARBA00022989"/>
    </source>
</evidence>
<dbReference type="InterPro" id="IPR029787">
    <property type="entry name" value="Nucleotide_cyclase"/>
</dbReference>
<dbReference type="SUPFAM" id="SSF158472">
    <property type="entry name" value="HAMP domain-like"/>
    <property type="match status" value="1"/>
</dbReference>
<dbReference type="PROSITE" id="PS50125">
    <property type="entry name" value="GUANYLATE_CYCLASE_2"/>
    <property type="match status" value="1"/>
</dbReference>
<comment type="caution">
    <text evidence="9">The sequence shown here is derived from an EMBL/GenBank/DDBJ whole genome shotgun (WGS) entry which is preliminary data.</text>
</comment>